<dbReference type="Proteomes" id="UP000613580">
    <property type="component" value="Unassembled WGS sequence"/>
</dbReference>
<dbReference type="EMBL" id="JACAZE010000033">
    <property type="protein sequence ID" value="KAF7288588.1"/>
    <property type="molecule type" value="Genomic_DNA"/>
</dbReference>
<protein>
    <submittedName>
        <fullName evidence="2">Uncharacterized protein</fullName>
    </submittedName>
</protein>
<comment type="caution">
    <text evidence="2">The sequence shown here is derived from an EMBL/GenBank/DDBJ whole genome shotgun (WGS) entry which is preliminary data.</text>
</comment>
<proteinExistence type="predicted"/>
<gene>
    <name evidence="2" type="ORF">HMN09_01387900</name>
</gene>
<name>A0A8H6VSN0_MYCCL</name>
<evidence type="ECO:0000313" key="3">
    <source>
        <dbReference type="Proteomes" id="UP000613580"/>
    </source>
</evidence>
<evidence type="ECO:0000313" key="2">
    <source>
        <dbReference type="EMBL" id="KAF7288588.1"/>
    </source>
</evidence>
<organism evidence="2 3">
    <name type="scientific">Mycena chlorophos</name>
    <name type="common">Agaric fungus</name>
    <name type="synonym">Agaricus chlorophos</name>
    <dbReference type="NCBI Taxonomy" id="658473"/>
    <lineage>
        <taxon>Eukaryota</taxon>
        <taxon>Fungi</taxon>
        <taxon>Dikarya</taxon>
        <taxon>Basidiomycota</taxon>
        <taxon>Agaricomycotina</taxon>
        <taxon>Agaricomycetes</taxon>
        <taxon>Agaricomycetidae</taxon>
        <taxon>Agaricales</taxon>
        <taxon>Marasmiineae</taxon>
        <taxon>Mycenaceae</taxon>
        <taxon>Mycena</taxon>
    </lineage>
</organism>
<dbReference type="OrthoDB" id="3129230at2759"/>
<feature type="compositionally biased region" description="Acidic residues" evidence="1">
    <location>
        <begin position="137"/>
        <end position="154"/>
    </location>
</feature>
<feature type="region of interest" description="Disordered" evidence="1">
    <location>
        <begin position="135"/>
        <end position="154"/>
    </location>
</feature>
<sequence>MHGLVCTIGPNFSDGFHQSIFMPRINMSSMNRPCFPPLQASWNHQILDRQRLLCLIKGLMLILRTMKMKWKMHWNLDRHLSVLIGGHLSPEAPPPNSLVLDILFRPAELAHVCMWDMCQDYEKIVRYKGKKRARVEDEVDSEEQQDGLDVETGM</sequence>
<evidence type="ECO:0000256" key="1">
    <source>
        <dbReference type="SAM" id="MobiDB-lite"/>
    </source>
</evidence>
<dbReference type="AlphaFoldDB" id="A0A8H6VSN0"/>
<accession>A0A8H6VSN0</accession>
<keyword evidence="3" id="KW-1185">Reference proteome</keyword>
<reference evidence="2" key="1">
    <citation type="submission" date="2020-05" db="EMBL/GenBank/DDBJ databases">
        <title>Mycena genomes resolve the evolution of fungal bioluminescence.</title>
        <authorList>
            <person name="Tsai I.J."/>
        </authorList>
    </citation>
    <scope>NUCLEOTIDE SEQUENCE</scope>
    <source>
        <strain evidence="2">110903Hualien_Pintung</strain>
    </source>
</reference>